<keyword evidence="4" id="KW-0408">Iron</keyword>
<dbReference type="SFLD" id="SFLDG01067">
    <property type="entry name" value="SPASM/twitch_domain_containing"/>
    <property type="match status" value="1"/>
</dbReference>
<dbReference type="Proteomes" id="UP001156218">
    <property type="component" value="Chromosome"/>
</dbReference>
<evidence type="ECO:0000256" key="5">
    <source>
        <dbReference type="ARBA" id="ARBA00023014"/>
    </source>
</evidence>
<gene>
    <name evidence="8" type="ORF">DW011_21250</name>
    <name evidence="9" type="ORF">KQP68_20120</name>
</gene>
<keyword evidence="2" id="KW-0949">S-adenosyl-L-methionine</keyword>
<dbReference type="Proteomes" id="UP000283616">
    <property type="component" value="Unassembled WGS sequence"/>
</dbReference>
<dbReference type="Pfam" id="PF04055">
    <property type="entry name" value="Radical_SAM"/>
    <property type="match status" value="1"/>
</dbReference>
<dbReference type="InterPro" id="IPR007197">
    <property type="entry name" value="rSAM"/>
</dbReference>
<sequence>MRNSDLLEQLQQKDVTYVYNLSGHNVLNSLINLKQLTFEVTDACNLKCKYCGYGDFYETHGKREDKFLQFDVAKRLIDYLYDIWTNHQAASSPHKIVFGFYGGEPLMNMSLIEQIVAYLESLPTIPGVKYGYAMTTNGMLLDRYMSFLAEKEVMLLLSLDGDEYAQGYRVDHRGANSFQRVFHNMKLLQSTYPEYFAEHVSFNSVIHDKNNDVEVLKFIIEHFNKRPRLAELNNFGISEAKKEEFRKMFRSAQTTEFSCADSDFLYASSDVMDLLRLIDRLTDNVYYQYNSLLKKNASIIFPTGTCLPFQKKIFLTVNGDILPCERIDQKYILGHVTSEKVDLDLDAIAKQYSAYYNKTKHLCKACYMKPFCKQCLFYMENLSSSPRCPGFKNRKEALDYLGYYLNMLQQQPEIYARISKELMVQI</sequence>
<dbReference type="SFLD" id="SFLDG01386">
    <property type="entry name" value="main_SPASM_domain-containing"/>
    <property type="match status" value="1"/>
</dbReference>
<dbReference type="NCBIfam" id="TIGR04148">
    <property type="entry name" value="GG_samocin_CFB"/>
    <property type="match status" value="1"/>
</dbReference>
<dbReference type="GO" id="GO:0046872">
    <property type="term" value="F:metal ion binding"/>
    <property type="evidence" value="ECO:0007669"/>
    <property type="project" value="UniProtKB-KW"/>
</dbReference>
<dbReference type="PANTHER" id="PTHR43273">
    <property type="entry name" value="ANAEROBIC SULFATASE-MATURATING ENZYME HOMOLOG ASLB-RELATED"/>
    <property type="match status" value="1"/>
</dbReference>
<dbReference type="AlphaFoldDB" id="A0A415LVH5"/>
<reference evidence="9 11" key="2">
    <citation type="submission" date="2021-06" db="EMBL/GenBank/DDBJ databases">
        <title>Interrogation of the integrated mobile genetic elements in gut-associated Bacteroides with a consensus prediction approach.</title>
        <authorList>
            <person name="Campbell D.E."/>
            <person name="Leigh J.R."/>
            <person name="Kim T."/>
            <person name="England W."/>
            <person name="Whitaker R.J."/>
            <person name="Degnan P.H."/>
        </authorList>
    </citation>
    <scope>NUCLEOTIDE SEQUENCE [LARGE SCALE GENOMIC DNA]</scope>
    <source>
        <strain evidence="9 11">WAL8669</strain>
    </source>
</reference>
<evidence type="ECO:0000256" key="1">
    <source>
        <dbReference type="ARBA" id="ARBA00001966"/>
    </source>
</evidence>
<dbReference type="RefSeq" id="WP_048695184.1">
    <property type="nucleotide sequence ID" value="NZ_CAXSVM010000051.1"/>
</dbReference>
<dbReference type="GO" id="GO:0016491">
    <property type="term" value="F:oxidoreductase activity"/>
    <property type="evidence" value="ECO:0007669"/>
    <property type="project" value="InterPro"/>
</dbReference>
<evidence type="ECO:0000259" key="7">
    <source>
        <dbReference type="Pfam" id="PF04055"/>
    </source>
</evidence>
<dbReference type="InterPro" id="IPR013785">
    <property type="entry name" value="Aldolase_TIM"/>
</dbReference>
<dbReference type="SUPFAM" id="SSF102114">
    <property type="entry name" value="Radical SAM enzymes"/>
    <property type="match status" value="1"/>
</dbReference>
<proteinExistence type="inferred from homology"/>
<accession>A0A415LVH5</accession>
<comment type="cofactor">
    <cofactor evidence="1">
        <name>[4Fe-4S] cluster</name>
        <dbReference type="ChEBI" id="CHEBI:49883"/>
    </cofactor>
</comment>
<evidence type="ECO:0000313" key="11">
    <source>
        <dbReference type="Proteomes" id="UP001156218"/>
    </source>
</evidence>
<dbReference type="SFLD" id="SFLDS00029">
    <property type="entry name" value="Radical_SAM"/>
    <property type="match status" value="1"/>
</dbReference>
<name>A0A415LVH5_BACT4</name>
<evidence type="ECO:0000256" key="3">
    <source>
        <dbReference type="ARBA" id="ARBA00022723"/>
    </source>
</evidence>
<dbReference type="EMBL" id="QROV01000031">
    <property type="protein sequence ID" value="RHL54036.1"/>
    <property type="molecule type" value="Genomic_DNA"/>
</dbReference>
<evidence type="ECO:0000256" key="4">
    <source>
        <dbReference type="ARBA" id="ARBA00023004"/>
    </source>
</evidence>
<organism evidence="8 10">
    <name type="scientific">Bacteroides thetaiotaomicron</name>
    <dbReference type="NCBI Taxonomy" id="818"/>
    <lineage>
        <taxon>Bacteria</taxon>
        <taxon>Pseudomonadati</taxon>
        <taxon>Bacteroidota</taxon>
        <taxon>Bacteroidia</taxon>
        <taxon>Bacteroidales</taxon>
        <taxon>Bacteroidaceae</taxon>
        <taxon>Bacteroides</taxon>
    </lineage>
</organism>
<evidence type="ECO:0000313" key="10">
    <source>
        <dbReference type="Proteomes" id="UP000283616"/>
    </source>
</evidence>
<evidence type="ECO:0000256" key="2">
    <source>
        <dbReference type="ARBA" id="ARBA00022691"/>
    </source>
</evidence>
<keyword evidence="5" id="KW-0411">Iron-sulfur</keyword>
<reference evidence="8 10" key="1">
    <citation type="submission" date="2018-08" db="EMBL/GenBank/DDBJ databases">
        <title>A genome reference for cultivated species of the human gut microbiota.</title>
        <authorList>
            <person name="Zou Y."/>
            <person name="Xue W."/>
            <person name="Luo G."/>
        </authorList>
    </citation>
    <scope>NUCLEOTIDE SEQUENCE [LARGE SCALE GENOMIC DNA]</scope>
    <source>
        <strain evidence="8 10">AF37-12</strain>
    </source>
</reference>
<dbReference type="SFLD" id="SFLDG01384">
    <property type="entry name" value="thioether_bond_formation_requi"/>
    <property type="match status" value="1"/>
</dbReference>
<evidence type="ECO:0000256" key="6">
    <source>
        <dbReference type="ARBA" id="ARBA00023601"/>
    </source>
</evidence>
<dbReference type="PANTHER" id="PTHR43273:SF3">
    <property type="entry name" value="ANAEROBIC SULFATASE-MATURATING ENZYME HOMOLOG ASLB-RELATED"/>
    <property type="match status" value="1"/>
</dbReference>
<dbReference type="CDD" id="cd01335">
    <property type="entry name" value="Radical_SAM"/>
    <property type="match status" value="1"/>
</dbReference>
<dbReference type="GO" id="GO:0051536">
    <property type="term" value="F:iron-sulfur cluster binding"/>
    <property type="evidence" value="ECO:0007669"/>
    <property type="project" value="UniProtKB-KW"/>
</dbReference>
<dbReference type="InterPro" id="IPR058240">
    <property type="entry name" value="rSAM_sf"/>
</dbReference>
<dbReference type="InterPro" id="IPR023867">
    <property type="entry name" value="Sulphatase_maturase_rSAM"/>
</dbReference>
<evidence type="ECO:0000313" key="8">
    <source>
        <dbReference type="EMBL" id="RHL54036.1"/>
    </source>
</evidence>
<protein>
    <submittedName>
        <fullName evidence="8">Radical SAM peptide maturase</fullName>
    </submittedName>
</protein>
<dbReference type="Gene3D" id="3.20.20.70">
    <property type="entry name" value="Aldolase class I"/>
    <property type="match status" value="1"/>
</dbReference>
<keyword evidence="3" id="KW-0479">Metal-binding</keyword>
<feature type="domain" description="Radical SAM core" evidence="7">
    <location>
        <begin position="39"/>
        <end position="218"/>
    </location>
</feature>
<dbReference type="EMBL" id="CP083680">
    <property type="protein sequence ID" value="UYU65855.1"/>
    <property type="molecule type" value="Genomic_DNA"/>
</dbReference>
<dbReference type="InterPro" id="IPR026407">
    <property type="entry name" value="SAM_GG-Bacter"/>
</dbReference>
<evidence type="ECO:0000313" key="9">
    <source>
        <dbReference type="EMBL" id="UYU65855.1"/>
    </source>
</evidence>
<comment type="similarity">
    <text evidence="6">Belongs to the radical SAM superfamily. Anaerobic sulfatase-maturating enzyme family.</text>
</comment>